<proteinExistence type="predicted"/>
<feature type="transmembrane region" description="Helical" evidence="2">
    <location>
        <begin position="138"/>
        <end position="162"/>
    </location>
</feature>
<keyword evidence="2" id="KW-0812">Transmembrane</keyword>
<evidence type="ECO:0000313" key="4">
    <source>
        <dbReference type="EMBL" id="MFC6953605.1"/>
    </source>
</evidence>
<dbReference type="RefSeq" id="WP_336350561.1">
    <property type="nucleotide sequence ID" value="NZ_JAZAQL010000002.1"/>
</dbReference>
<sequence>MPTEEADEDATGPDHPDNVLYDLYETYIGEPEEDTDVYLGFGLFFTGVGLGVLALVLTVVSFGVLEHGTSAYWLWSEYAFATGMLALPALITGVVVLLPVEERAVYAAGTGAAINTVAVAWFWTAYPGSWNEGDATTTLAVVGLYAVGLVLVVGSTGAALIADQLERYQQPGPADIQPMEEDEDESESISDAEIEADIEDAMSGVELSWGGVERSENRNLNFSEDPDMEGTTLAGGMAKTTRSSGVDSQINSLKAMKGGEKKTARSQSTVDDQTAKLKELRERREREQAEKDVASDSSGSLGGGRDGLWTRLKRALGLG</sequence>
<name>A0ABD5VDJ4_9EURY</name>
<evidence type="ECO:0000256" key="1">
    <source>
        <dbReference type="SAM" id="MobiDB-lite"/>
    </source>
</evidence>
<feature type="transmembrane region" description="Helical" evidence="2">
    <location>
        <begin position="78"/>
        <end position="98"/>
    </location>
</feature>
<dbReference type="AlphaFoldDB" id="A0ABD5VDJ4"/>
<dbReference type="Proteomes" id="UP001596395">
    <property type="component" value="Unassembled WGS sequence"/>
</dbReference>
<gene>
    <name evidence="4" type="ORF">ACFQGB_12095</name>
</gene>
<keyword evidence="5" id="KW-1185">Reference proteome</keyword>
<accession>A0ABD5VDJ4</accession>
<feature type="domain" description="Cell division protein A N-terminal" evidence="3">
    <location>
        <begin position="19"/>
        <end position="167"/>
    </location>
</feature>
<feature type="compositionally biased region" description="Polar residues" evidence="1">
    <location>
        <begin position="240"/>
        <end position="252"/>
    </location>
</feature>
<reference evidence="4 5" key="1">
    <citation type="journal article" date="2019" name="Int. J. Syst. Evol. Microbiol.">
        <title>The Global Catalogue of Microorganisms (GCM) 10K type strain sequencing project: providing services to taxonomists for standard genome sequencing and annotation.</title>
        <authorList>
            <consortium name="The Broad Institute Genomics Platform"/>
            <consortium name="The Broad Institute Genome Sequencing Center for Infectious Disease"/>
            <person name="Wu L."/>
            <person name="Ma J."/>
        </authorList>
    </citation>
    <scope>NUCLEOTIDE SEQUENCE [LARGE SCALE GENOMIC DNA]</scope>
    <source>
        <strain evidence="4 5">GX26</strain>
    </source>
</reference>
<evidence type="ECO:0000256" key="2">
    <source>
        <dbReference type="SAM" id="Phobius"/>
    </source>
</evidence>
<dbReference type="EMBL" id="JBHSXN010000002">
    <property type="protein sequence ID" value="MFC6953605.1"/>
    <property type="molecule type" value="Genomic_DNA"/>
</dbReference>
<feature type="transmembrane region" description="Helical" evidence="2">
    <location>
        <begin position="37"/>
        <end position="58"/>
    </location>
</feature>
<organism evidence="4 5">
    <name type="scientific">Halorubellus litoreus</name>
    <dbReference type="NCBI Taxonomy" id="755308"/>
    <lineage>
        <taxon>Archaea</taxon>
        <taxon>Methanobacteriati</taxon>
        <taxon>Methanobacteriota</taxon>
        <taxon>Stenosarchaea group</taxon>
        <taxon>Halobacteria</taxon>
        <taxon>Halobacteriales</taxon>
        <taxon>Halorubellaceae</taxon>
        <taxon>Halorubellus</taxon>
    </lineage>
</organism>
<evidence type="ECO:0000313" key="5">
    <source>
        <dbReference type="Proteomes" id="UP001596395"/>
    </source>
</evidence>
<keyword evidence="2" id="KW-1133">Transmembrane helix</keyword>
<dbReference type="Pfam" id="PF23600">
    <property type="entry name" value="CdpA_N"/>
    <property type="match status" value="1"/>
</dbReference>
<feature type="compositionally biased region" description="Basic and acidic residues" evidence="1">
    <location>
        <begin position="273"/>
        <end position="294"/>
    </location>
</feature>
<keyword evidence="2" id="KW-0472">Membrane</keyword>
<dbReference type="InterPro" id="IPR055563">
    <property type="entry name" value="CdpA_N"/>
</dbReference>
<protein>
    <submittedName>
        <fullName evidence="4">Permease</fullName>
    </submittedName>
</protein>
<feature type="transmembrane region" description="Helical" evidence="2">
    <location>
        <begin position="105"/>
        <end position="126"/>
    </location>
</feature>
<comment type="caution">
    <text evidence="4">The sequence shown here is derived from an EMBL/GenBank/DDBJ whole genome shotgun (WGS) entry which is preliminary data.</text>
</comment>
<feature type="region of interest" description="Disordered" evidence="1">
    <location>
        <begin position="236"/>
        <end position="308"/>
    </location>
</feature>
<evidence type="ECO:0000259" key="3">
    <source>
        <dbReference type="Pfam" id="PF23600"/>
    </source>
</evidence>